<evidence type="ECO:0000313" key="2">
    <source>
        <dbReference type="Proteomes" id="UP001251528"/>
    </source>
</evidence>
<name>A0AAJ0CB67_9HYPO</name>
<gene>
    <name evidence="1" type="ORF">QQS21_012436</name>
</gene>
<keyword evidence="2" id="KW-1185">Reference proteome</keyword>
<dbReference type="Proteomes" id="UP001251528">
    <property type="component" value="Unassembled WGS sequence"/>
</dbReference>
<protein>
    <submittedName>
        <fullName evidence="1">Uncharacterized protein</fullName>
    </submittedName>
</protein>
<dbReference type="AlphaFoldDB" id="A0AAJ0CB67"/>
<accession>A0AAJ0CB67</accession>
<evidence type="ECO:0000313" key="1">
    <source>
        <dbReference type="EMBL" id="KAK2589883.1"/>
    </source>
</evidence>
<comment type="caution">
    <text evidence="1">The sequence shown here is derived from an EMBL/GenBank/DDBJ whole genome shotgun (WGS) entry which is preliminary data.</text>
</comment>
<dbReference type="EMBL" id="JASWJB010000533">
    <property type="protein sequence ID" value="KAK2589883.1"/>
    <property type="molecule type" value="Genomic_DNA"/>
</dbReference>
<sequence length="144" mass="16710">MAENIAAEQLIKRIKDILQYIAKPIDFTNAEASVHPRSASRYLVTRTHQDNTLPIHVFQWDELKDKYIKIKSYQFSKSVPPRSNKPGALRFILPTDKHRGVRYDLCNALDKLARDTPFCLKLKIKGIEITKETPNEMEWVVMLS</sequence>
<reference evidence="1" key="1">
    <citation type="submission" date="2023-06" db="EMBL/GenBank/DDBJ databases">
        <title>Conoideocrella luteorostrata (Hypocreales: Clavicipitaceae), a potential biocontrol fungus for elongate hemlock scale in United States Christmas tree production areas.</title>
        <authorList>
            <person name="Barrett H."/>
            <person name="Lovett B."/>
            <person name="Macias A.M."/>
            <person name="Stajich J.E."/>
            <person name="Kasson M.T."/>
        </authorList>
    </citation>
    <scope>NUCLEOTIDE SEQUENCE</scope>
    <source>
        <strain evidence="1">ARSEF 14590</strain>
    </source>
</reference>
<proteinExistence type="predicted"/>
<organism evidence="1 2">
    <name type="scientific">Conoideocrella luteorostrata</name>
    <dbReference type="NCBI Taxonomy" id="1105319"/>
    <lineage>
        <taxon>Eukaryota</taxon>
        <taxon>Fungi</taxon>
        <taxon>Dikarya</taxon>
        <taxon>Ascomycota</taxon>
        <taxon>Pezizomycotina</taxon>
        <taxon>Sordariomycetes</taxon>
        <taxon>Hypocreomycetidae</taxon>
        <taxon>Hypocreales</taxon>
        <taxon>Clavicipitaceae</taxon>
        <taxon>Conoideocrella</taxon>
    </lineage>
</organism>